<dbReference type="GO" id="GO:0022857">
    <property type="term" value="F:transmembrane transporter activity"/>
    <property type="evidence" value="ECO:0007669"/>
    <property type="project" value="InterPro"/>
</dbReference>
<dbReference type="InterPro" id="IPR005829">
    <property type="entry name" value="Sugar_transporter_CS"/>
</dbReference>
<reference evidence="10 11" key="1">
    <citation type="submission" date="2020-04" db="EMBL/GenBank/DDBJ databases">
        <authorList>
            <person name="Wallbank WR R."/>
            <person name="Pardo Diaz C."/>
            <person name="Kozak K."/>
            <person name="Martin S."/>
            <person name="Jiggins C."/>
            <person name="Moest M."/>
            <person name="Warren A I."/>
            <person name="Byers J.R.P. K."/>
            <person name="Montejo-Kovacevich G."/>
            <person name="Yen C E."/>
        </authorList>
    </citation>
    <scope>NUCLEOTIDE SEQUENCE [LARGE SCALE GENOMIC DNA]</scope>
</reference>
<feature type="domain" description="Major facilitator superfamily (MFS) profile" evidence="9">
    <location>
        <begin position="15"/>
        <end position="448"/>
    </location>
</feature>
<comment type="subcellular location">
    <subcellularLocation>
        <location evidence="1">Cell membrane</location>
        <topology evidence="1">Multi-pass membrane protein</topology>
    </subcellularLocation>
</comment>
<sequence length="482" mass="53406">MTDRKGRVTPFLKQCFVTSAVGINLIGHGSITGYPAVLLPQLSQPGSNIISSDTTNSWIASVLPITLFIGSFITPPIMDRFGRKIAHFLISATSAIGWFMTSLASSIEVILIARIISGLSFGMMLPLRSVLIGEYTSPKNRGSFLTTISLTVGLGIFFVHLIGSLISWQKTAVIVLFLPLTSLLMTFFIPESPSYLASRGNYEKCEQAFRWLRGDEEEEEEELKTMIEARIEFDSNTKGQKKIDILGNIRKREFYKPIILMLHMYAITHLCGATVIATFSTTIIKLIMNPDVNADVWMVVLDTERIIINALAIFIMKKFKRRTMLFTTGSICTLCMSALSGYVYAKSSGLLTHDILWIPGALMILQFFTIAVALVPLPSVIAGEVFPLQFRSIAGTISLISTSGTMFLLLKTFPFLVGSIGISGTYSLYAAGMVYCLVVAWIMLPETKDRTLQDIEDEYTGRVRNKNVEETETLKTNATELN</sequence>
<feature type="transmembrane region" description="Helical" evidence="8">
    <location>
        <begin position="356"/>
        <end position="381"/>
    </location>
</feature>
<evidence type="ECO:0000256" key="6">
    <source>
        <dbReference type="ARBA" id="ARBA00022989"/>
    </source>
</evidence>
<dbReference type="FunFam" id="1.20.1250.20:FF:000218">
    <property type="entry name" value="facilitated trehalose transporter Tret1"/>
    <property type="match status" value="1"/>
</dbReference>
<feature type="transmembrane region" description="Helical" evidence="8">
    <location>
        <begin position="258"/>
        <end position="284"/>
    </location>
</feature>
<proteinExistence type="predicted"/>
<dbReference type="InterPro" id="IPR036259">
    <property type="entry name" value="MFS_trans_sf"/>
</dbReference>
<dbReference type="PANTHER" id="PTHR48021">
    <property type="match status" value="1"/>
</dbReference>
<dbReference type="InterPro" id="IPR050549">
    <property type="entry name" value="MFS_Trehalose_Transporter"/>
</dbReference>
<dbReference type="InterPro" id="IPR005828">
    <property type="entry name" value="MFS_sugar_transport-like"/>
</dbReference>
<feature type="transmembrane region" description="Helical" evidence="8">
    <location>
        <begin position="172"/>
        <end position="189"/>
    </location>
</feature>
<keyword evidence="2" id="KW-0813">Transport</keyword>
<dbReference type="PROSITE" id="PS00217">
    <property type="entry name" value="SUGAR_TRANSPORT_2"/>
    <property type="match status" value="1"/>
</dbReference>
<evidence type="ECO:0000256" key="5">
    <source>
        <dbReference type="ARBA" id="ARBA00022692"/>
    </source>
</evidence>
<evidence type="ECO:0000313" key="10">
    <source>
        <dbReference type="EMBL" id="CAB3258741.1"/>
    </source>
</evidence>
<comment type="caution">
    <text evidence="10">The sequence shown here is derived from an EMBL/GenBank/DDBJ whole genome shotgun (WGS) entry which is preliminary data.</text>
</comment>
<feature type="transmembrane region" description="Helical" evidence="8">
    <location>
        <begin position="143"/>
        <end position="166"/>
    </location>
</feature>
<organism evidence="10 11">
    <name type="scientific">Arctia plantaginis</name>
    <name type="common">Wood tiger moth</name>
    <name type="synonym">Phalaena plantaginis</name>
    <dbReference type="NCBI Taxonomy" id="874455"/>
    <lineage>
        <taxon>Eukaryota</taxon>
        <taxon>Metazoa</taxon>
        <taxon>Ecdysozoa</taxon>
        <taxon>Arthropoda</taxon>
        <taxon>Hexapoda</taxon>
        <taxon>Insecta</taxon>
        <taxon>Pterygota</taxon>
        <taxon>Neoptera</taxon>
        <taxon>Endopterygota</taxon>
        <taxon>Lepidoptera</taxon>
        <taxon>Glossata</taxon>
        <taxon>Ditrysia</taxon>
        <taxon>Noctuoidea</taxon>
        <taxon>Erebidae</taxon>
        <taxon>Arctiinae</taxon>
        <taxon>Arctia</taxon>
    </lineage>
</organism>
<evidence type="ECO:0000256" key="8">
    <source>
        <dbReference type="SAM" id="Phobius"/>
    </source>
</evidence>
<keyword evidence="7 8" id="KW-0472">Membrane</keyword>
<dbReference type="Proteomes" id="UP000494256">
    <property type="component" value="Unassembled WGS sequence"/>
</dbReference>
<dbReference type="Gene3D" id="1.20.1250.20">
    <property type="entry name" value="MFS general substrate transporter like domains"/>
    <property type="match status" value="1"/>
</dbReference>
<evidence type="ECO:0000259" key="9">
    <source>
        <dbReference type="PROSITE" id="PS50850"/>
    </source>
</evidence>
<gene>
    <name evidence="10" type="ORF">APLA_LOCUS16363</name>
</gene>
<dbReference type="EMBL" id="CADEBD010000665">
    <property type="protein sequence ID" value="CAB3258741.1"/>
    <property type="molecule type" value="Genomic_DNA"/>
</dbReference>
<evidence type="ECO:0000256" key="3">
    <source>
        <dbReference type="ARBA" id="ARBA00022475"/>
    </source>
</evidence>
<evidence type="ECO:0000256" key="7">
    <source>
        <dbReference type="ARBA" id="ARBA00023136"/>
    </source>
</evidence>
<keyword evidence="3" id="KW-1003">Cell membrane</keyword>
<evidence type="ECO:0000313" key="11">
    <source>
        <dbReference type="Proteomes" id="UP000494256"/>
    </source>
</evidence>
<dbReference type="InterPro" id="IPR020846">
    <property type="entry name" value="MFS_dom"/>
</dbReference>
<keyword evidence="6 8" id="KW-1133">Transmembrane helix</keyword>
<feature type="transmembrane region" description="Helical" evidence="8">
    <location>
        <begin position="393"/>
        <end position="414"/>
    </location>
</feature>
<accession>A0A8S1B7Q8</accession>
<evidence type="ECO:0000256" key="1">
    <source>
        <dbReference type="ARBA" id="ARBA00004651"/>
    </source>
</evidence>
<dbReference type="AlphaFoldDB" id="A0A8S1B7Q8"/>
<dbReference type="OrthoDB" id="7455500at2759"/>
<keyword evidence="4" id="KW-0762">Sugar transport</keyword>
<dbReference type="Pfam" id="PF00083">
    <property type="entry name" value="Sugar_tr"/>
    <property type="match status" value="1"/>
</dbReference>
<evidence type="ECO:0000256" key="4">
    <source>
        <dbReference type="ARBA" id="ARBA00022597"/>
    </source>
</evidence>
<evidence type="ECO:0000256" key="2">
    <source>
        <dbReference type="ARBA" id="ARBA00022448"/>
    </source>
</evidence>
<feature type="transmembrane region" description="Helical" evidence="8">
    <location>
        <begin position="12"/>
        <end position="37"/>
    </location>
</feature>
<feature type="transmembrane region" description="Helical" evidence="8">
    <location>
        <begin position="57"/>
        <end position="78"/>
    </location>
</feature>
<dbReference type="SUPFAM" id="SSF103473">
    <property type="entry name" value="MFS general substrate transporter"/>
    <property type="match status" value="1"/>
</dbReference>
<dbReference type="PANTHER" id="PTHR48021:SF68">
    <property type="entry name" value="MAJOR FACILITATOR SUPERFAMILY (MFS) PROFILE DOMAIN-CONTAINING PROTEIN"/>
    <property type="match status" value="1"/>
</dbReference>
<feature type="transmembrane region" description="Helical" evidence="8">
    <location>
        <begin position="426"/>
        <end position="444"/>
    </location>
</feature>
<dbReference type="PROSITE" id="PS50850">
    <property type="entry name" value="MFS"/>
    <property type="match status" value="1"/>
</dbReference>
<dbReference type="GO" id="GO:0005886">
    <property type="term" value="C:plasma membrane"/>
    <property type="evidence" value="ECO:0007669"/>
    <property type="project" value="UniProtKB-SubCell"/>
</dbReference>
<protein>
    <recommendedName>
        <fullName evidence="9">Major facilitator superfamily (MFS) profile domain-containing protein</fullName>
    </recommendedName>
</protein>
<name>A0A8S1B7Q8_ARCPL</name>
<keyword evidence="5 8" id="KW-0812">Transmembrane</keyword>
<feature type="transmembrane region" description="Helical" evidence="8">
    <location>
        <begin position="323"/>
        <end position="344"/>
    </location>
</feature>